<reference evidence="2" key="1">
    <citation type="submission" date="2022-11" db="EMBL/GenBank/DDBJ databases">
        <title>Identification and genomic analyses of a novel endophytic actinobacterium Streptomyces endophytica sp. nov. with potential for biocontrol of Yam anthracnose.</title>
        <authorList>
            <person name="Huang X."/>
        </authorList>
    </citation>
    <scope>NUCLEOTIDE SEQUENCE</scope>
    <source>
        <strain evidence="2">HNM0140</strain>
    </source>
</reference>
<proteinExistence type="predicted"/>
<organism evidence="2 3">
    <name type="scientific">Streptomyces endophytica</name>
    <dbReference type="NCBI Taxonomy" id="2991496"/>
    <lineage>
        <taxon>Bacteria</taxon>
        <taxon>Bacillati</taxon>
        <taxon>Actinomycetota</taxon>
        <taxon>Actinomycetes</taxon>
        <taxon>Kitasatosporales</taxon>
        <taxon>Streptomycetaceae</taxon>
        <taxon>Streptomyces</taxon>
    </lineage>
</organism>
<protein>
    <submittedName>
        <fullName evidence="2">Lasso peptide biosynthesis PqqD family chaperone</fullName>
    </submittedName>
</protein>
<accession>A0ABY6PCT1</accession>
<dbReference type="InterPro" id="IPR008792">
    <property type="entry name" value="PQQD"/>
</dbReference>
<sequence length="82" mass="8698">MTLALAPHVTSTRTADGTVLLDTRTGRYWQMNATATLVLDHLLAGGTCRTAAAALRARHPSAGHHAEPDARALLDSRSPPGW</sequence>
<evidence type="ECO:0000313" key="3">
    <source>
        <dbReference type="Proteomes" id="UP001164959"/>
    </source>
</evidence>
<dbReference type="EMBL" id="CP110636">
    <property type="protein sequence ID" value="UZJ31165.1"/>
    <property type="molecule type" value="Genomic_DNA"/>
</dbReference>
<dbReference type="RefSeq" id="WP_265362533.1">
    <property type="nucleotide sequence ID" value="NZ_CP110636.1"/>
</dbReference>
<evidence type="ECO:0000313" key="2">
    <source>
        <dbReference type="EMBL" id="UZJ31165.1"/>
    </source>
</evidence>
<gene>
    <name evidence="2" type="ORF">OJ254_13570</name>
</gene>
<dbReference type="NCBIfam" id="NF033530">
    <property type="entry name" value="lasso_PqqD_Strm"/>
    <property type="match status" value="1"/>
</dbReference>
<keyword evidence="3" id="KW-1185">Reference proteome</keyword>
<dbReference type="Proteomes" id="UP001164959">
    <property type="component" value="Chromosome"/>
</dbReference>
<feature type="compositionally biased region" description="Basic and acidic residues" evidence="1">
    <location>
        <begin position="64"/>
        <end position="74"/>
    </location>
</feature>
<evidence type="ECO:0000256" key="1">
    <source>
        <dbReference type="SAM" id="MobiDB-lite"/>
    </source>
</evidence>
<dbReference type="Pfam" id="PF05402">
    <property type="entry name" value="PqqD"/>
    <property type="match status" value="1"/>
</dbReference>
<name>A0ABY6PCT1_9ACTN</name>
<feature type="region of interest" description="Disordered" evidence="1">
    <location>
        <begin position="59"/>
        <end position="82"/>
    </location>
</feature>